<dbReference type="RefSeq" id="WP_075073176.1">
    <property type="nucleotide sequence ID" value="NZ_DF967972.1"/>
</dbReference>
<dbReference type="Pfam" id="PF02826">
    <property type="entry name" value="2-Hacid_dh_C"/>
    <property type="match status" value="1"/>
</dbReference>
<dbReference type="AlphaFoldDB" id="A0A0S7BFR4"/>
<dbReference type="InterPro" id="IPR006140">
    <property type="entry name" value="D-isomer_DH_NAD-bd"/>
</dbReference>
<dbReference type="EMBL" id="DF967972">
    <property type="protein sequence ID" value="GAP13872.1"/>
    <property type="molecule type" value="Genomic_DNA"/>
</dbReference>
<evidence type="ECO:0000259" key="3">
    <source>
        <dbReference type="Pfam" id="PF02826"/>
    </source>
</evidence>
<sequence>MSETIEVLMTLPYPAEQIARLKAISSRLNITVLPVIKAEEIPSEVWARTEVLYTDRVLPTPAQAPNLRFIQFHYAGVDFAAESPILHKPDVIAATLSGAVSPQVAEYAVTMMMALGHHLPDLMANQTRAEWPQERWDQLAPAELRGSTVGLVPYGSISREIARLLVPFDVTILAAKRNAMDPTDRGYMPEGLGDPEGNLFKRLYPIEALKSMLKECDFVVISLPLTPETRGRIGAEELAAMKPGAYLVDCGRGWVIDQPALIHALQEKRIAGAALDVFPQEPLPADNPLWRMANVIVTPHIAGVNRNYDLHAATMFGENLRRYIDGAGIYNRFDPEKGY</sequence>
<organism evidence="4">
    <name type="scientific">Longilinea arvoryzae</name>
    <dbReference type="NCBI Taxonomy" id="360412"/>
    <lineage>
        <taxon>Bacteria</taxon>
        <taxon>Bacillati</taxon>
        <taxon>Chloroflexota</taxon>
        <taxon>Anaerolineae</taxon>
        <taxon>Anaerolineales</taxon>
        <taxon>Anaerolineaceae</taxon>
        <taxon>Longilinea</taxon>
    </lineage>
</organism>
<dbReference type="OrthoDB" id="9792971at2"/>
<dbReference type="PANTHER" id="PTHR43333:SF1">
    <property type="entry name" value="D-ISOMER SPECIFIC 2-HYDROXYACID DEHYDROGENASE NAD-BINDING DOMAIN-CONTAINING PROTEIN"/>
    <property type="match status" value="1"/>
</dbReference>
<reference evidence="4" key="1">
    <citation type="submission" date="2015-07" db="EMBL/GenBank/DDBJ databases">
        <title>Draft Genome Sequences of Anaerolinea thermolimosa IMO-1, Bellilinea caldifistulae GOMI-1, Leptolinea tardivitalis YMTK-2, Levilinea saccharolytica KIBI-1,Longilinea arvoryzae KOME-1, Previously Described as Members of the Anaerolineaceae (Chloroflexi).</title>
        <authorList>
            <person name="Sekiguchi Y."/>
            <person name="Ohashi A."/>
            <person name="Matsuura N."/>
            <person name="Tourlousse M.D."/>
        </authorList>
    </citation>
    <scope>NUCLEOTIDE SEQUENCE [LARGE SCALE GENOMIC DNA]</scope>
    <source>
        <strain evidence="4">KOME-1</strain>
    </source>
</reference>
<dbReference type="Gene3D" id="3.40.50.720">
    <property type="entry name" value="NAD(P)-binding Rossmann-like Domain"/>
    <property type="match status" value="2"/>
</dbReference>
<keyword evidence="2" id="KW-0520">NAD</keyword>
<name>A0A0S7BFR4_9CHLR</name>
<evidence type="ECO:0000313" key="4">
    <source>
        <dbReference type="EMBL" id="GAP13872.1"/>
    </source>
</evidence>
<keyword evidence="1" id="KW-0560">Oxidoreductase</keyword>
<dbReference type="Proteomes" id="UP000055060">
    <property type="component" value="Unassembled WGS sequence"/>
</dbReference>
<dbReference type="InterPro" id="IPR036291">
    <property type="entry name" value="NAD(P)-bd_dom_sf"/>
</dbReference>
<evidence type="ECO:0000256" key="2">
    <source>
        <dbReference type="ARBA" id="ARBA00023027"/>
    </source>
</evidence>
<accession>A0A0S7BFR4</accession>
<dbReference type="SUPFAM" id="SSF52283">
    <property type="entry name" value="Formate/glycerate dehydrogenase catalytic domain-like"/>
    <property type="match status" value="1"/>
</dbReference>
<proteinExistence type="predicted"/>
<protein>
    <submittedName>
        <fullName evidence="4">Phosphoglycerate dehydrogenase</fullName>
    </submittedName>
</protein>
<dbReference type="PANTHER" id="PTHR43333">
    <property type="entry name" value="2-HACID_DH_C DOMAIN-CONTAINING PROTEIN"/>
    <property type="match status" value="1"/>
</dbReference>
<dbReference type="CDD" id="cd05300">
    <property type="entry name" value="2-Hacid_dh_1"/>
    <property type="match status" value="1"/>
</dbReference>
<dbReference type="GO" id="GO:0016491">
    <property type="term" value="F:oxidoreductase activity"/>
    <property type="evidence" value="ECO:0007669"/>
    <property type="project" value="UniProtKB-KW"/>
</dbReference>
<dbReference type="GO" id="GO:0051287">
    <property type="term" value="F:NAD binding"/>
    <property type="evidence" value="ECO:0007669"/>
    <property type="project" value="InterPro"/>
</dbReference>
<evidence type="ECO:0000256" key="1">
    <source>
        <dbReference type="ARBA" id="ARBA00023002"/>
    </source>
</evidence>
<evidence type="ECO:0000313" key="5">
    <source>
        <dbReference type="Proteomes" id="UP000055060"/>
    </source>
</evidence>
<dbReference type="SUPFAM" id="SSF51735">
    <property type="entry name" value="NAD(P)-binding Rossmann-fold domains"/>
    <property type="match status" value="1"/>
</dbReference>
<keyword evidence="5" id="KW-1185">Reference proteome</keyword>
<dbReference type="STRING" id="360412.LARV_01631"/>
<feature type="domain" description="D-isomer specific 2-hydroxyacid dehydrogenase NAD-binding" evidence="3">
    <location>
        <begin position="109"/>
        <end position="302"/>
    </location>
</feature>
<gene>
    <name evidence="4" type="ORF">LARV_01631</name>
</gene>